<dbReference type="Proteomes" id="UP000320461">
    <property type="component" value="Unassembled WGS sequence"/>
</dbReference>
<dbReference type="AlphaFoldDB" id="A0A4Y3KN00"/>
<evidence type="ECO:0000259" key="1">
    <source>
        <dbReference type="Pfam" id="PF01636"/>
    </source>
</evidence>
<feature type="domain" description="Aminoglycoside phosphotransferase" evidence="1">
    <location>
        <begin position="30"/>
        <end position="270"/>
    </location>
</feature>
<dbReference type="Pfam" id="PF01636">
    <property type="entry name" value="APH"/>
    <property type="match status" value="1"/>
</dbReference>
<dbReference type="SUPFAM" id="SSF56112">
    <property type="entry name" value="Protein kinase-like (PK-like)"/>
    <property type="match status" value="1"/>
</dbReference>
<dbReference type="Gene3D" id="3.90.1200.10">
    <property type="match status" value="1"/>
</dbReference>
<name>A0A4Y3KN00_9CELL</name>
<dbReference type="InterPro" id="IPR051678">
    <property type="entry name" value="AGP_Transferase"/>
</dbReference>
<proteinExistence type="predicted"/>
<gene>
    <name evidence="2" type="ORF">CGE01nite_26080</name>
</gene>
<dbReference type="PANTHER" id="PTHR21310:SF15">
    <property type="entry name" value="AMINOGLYCOSIDE PHOSPHOTRANSFERASE DOMAIN-CONTAINING PROTEIN"/>
    <property type="match status" value="1"/>
</dbReference>
<accession>A0A4Y3KN00</accession>
<protein>
    <submittedName>
        <fullName evidence="2">Aminoglycoside phosphotransferase</fullName>
    </submittedName>
</protein>
<reference evidence="2 3" key="1">
    <citation type="submission" date="2019-06" db="EMBL/GenBank/DDBJ databases">
        <title>Whole genome shotgun sequence of Cellulomonas gelida NBRC 3748.</title>
        <authorList>
            <person name="Hosoyama A."/>
            <person name="Uohara A."/>
            <person name="Ohji S."/>
            <person name="Ichikawa N."/>
        </authorList>
    </citation>
    <scope>NUCLEOTIDE SEQUENCE [LARGE SCALE GENOMIC DNA]</scope>
    <source>
        <strain evidence="2 3">NBRC 3748</strain>
    </source>
</reference>
<comment type="caution">
    <text evidence="2">The sequence shown here is derived from an EMBL/GenBank/DDBJ whole genome shotgun (WGS) entry which is preliminary data.</text>
</comment>
<keyword evidence="3" id="KW-1185">Reference proteome</keyword>
<dbReference type="InterPro" id="IPR011009">
    <property type="entry name" value="Kinase-like_dom_sf"/>
</dbReference>
<dbReference type="GO" id="GO:0016740">
    <property type="term" value="F:transferase activity"/>
    <property type="evidence" value="ECO:0007669"/>
    <property type="project" value="UniProtKB-KW"/>
</dbReference>
<dbReference type="Gene3D" id="3.30.200.20">
    <property type="entry name" value="Phosphorylase Kinase, domain 1"/>
    <property type="match status" value="1"/>
</dbReference>
<dbReference type="PANTHER" id="PTHR21310">
    <property type="entry name" value="AMINOGLYCOSIDE PHOSPHOTRANSFERASE-RELATED-RELATED"/>
    <property type="match status" value="1"/>
</dbReference>
<dbReference type="EMBL" id="BJLQ01000032">
    <property type="protein sequence ID" value="GEA85357.1"/>
    <property type="molecule type" value="Genomic_DNA"/>
</dbReference>
<keyword evidence="2" id="KW-0808">Transferase</keyword>
<evidence type="ECO:0000313" key="2">
    <source>
        <dbReference type="EMBL" id="GEA85357.1"/>
    </source>
</evidence>
<organism evidence="2 3">
    <name type="scientific">Cellulomonas gelida</name>
    <dbReference type="NCBI Taxonomy" id="1712"/>
    <lineage>
        <taxon>Bacteria</taxon>
        <taxon>Bacillati</taxon>
        <taxon>Actinomycetota</taxon>
        <taxon>Actinomycetes</taxon>
        <taxon>Micrococcales</taxon>
        <taxon>Cellulomonadaceae</taxon>
        <taxon>Cellulomonas</taxon>
    </lineage>
</organism>
<dbReference type="InterPro" id="IPR002575">
    <property type="entry name" value="Aminoglycoside_PTrfase"/>
</dbReference>
<evidence type="ECO:0000313" key="3">
    <source>
        <dbReference type="Proteomes" id="UP000320461"/>
    </source>
</evidence>
<dbReference type="RefSeq" id="WP_229747306.1">
    <property type="nucleotide sequence ID" value="NZ_BJLQ01000032.1"/>
</dbReference>
<sequence length="333" mass="35900">MTESRTPAVTVPLDALTALVAPLGALVDAVRLEGGYFATSYRVTLDDGTRVVVKTAPTDTSRLMTYEKDLIRTEALVYGLAAEHPALRMPRVLHTDFTRTILPSDVVVASWLDGVPQSDAGFGSFADDERAARARRDLGSLIGRLATVTGTTFGYPQSPALQAATWREAFTAIVEALLADAATWDLDVCADRVRAALDAHGHRLDEVVVPSVVHCDLWPGNLFVDPATGEIVGVIDPERAMWGDPLVDLVGADPMWDGLDRPEDAALVGALDVTSPGAAERLLLYRMWLALVMTIEGSPRGYTGDWAQWYRTSSHANLLRALDALGSPKPARV</sequence>